<sequence>MELQLPTVTVDDLRLFHAKHFPHAPLPTLYLHGSEEDSEAALGDVEYDYEDEDDGLGHYDDGVKRTLTDEQIAMFRHTEIQTILRERRRRLEEGEPLTSILNPRSASGFPEIPIKPERTTSPTPSSDQGEPMSISSDDEVKVHPEPAEKPKQQWTAISAKSRAKNARNRQKNRKNYRARKKEEQKKKDQEMWERERQAEESDEWDPWHQANGPDAQKDDTVDLDY</sequence>
<name>A0A6A5TCS7_9PLEO</name>
<dbReference type="PANTHER" id="PTHR40642">
    <property type="entry name" value="YALI0F31295P"/>
    <property type="match status" value="1"/>
</dbReference>
<dbReference type="Pfam" id="PF12720">
    <property type="entry name" value="DUF3807"/>
    <property type="match status" value="1"/>
</dbReference>
<evidence type="ECO:0000313" key="2">
    <source>
        <dbReference type="EMBL" id="KAF1949472.1"/>
    </source>
</evidence>
<protein>
    <submittedName>
        <fullName evidence="2">Uncharacterized protein</fullName>
    </submittedName>
</protein>
<dbReference type="Proteomes" id="UP000800035">
    <property type="component" value="Unassembled WGS sequence"/>
</dbReference>
<evidence type="ECO:0000256" key="1">
    <source>
        <dbReference type="SAM" id="MobiDB-lite"/>
    </source>
</evidence>
<reference evidence="2" key="1">
    <citation type="journal article" date="2020" name="Stud. Mycol.">
        <title>101 Dothideomycetes genomes: a test case for predicting lifestyles and emergence of pathogens.</title>
        <authorList>
            <person name="Haridas S."/>
            <person name="Albert R."/>
            <person name="Binder M."/>
            <person name="Bloem J."/>
            <person name="Labutti K."/>
            <person name="Salamov A."/>
            <person name="Andreopoulos B."/>
            <person name="Baker S."/>
            <person name="Barry K."/>
            <person name="Bills G."/>
            <person name="Bluhm B."/>
            <person name="Cannon C."/>
            <person name="Castanera R."/>
            <person name="Culley D."/>
            <person name="Daum C."/>
            <person name="Ezra D."/>
            <person name="Gonzalez J."/>
            <person name="Henrissat B."/>
            <person name="Kuo A."/>
            <person name="Liang C."/>
            <person name="Lipzen A."/>
            <person name="Lutzoni F."/>
            <person name="Magnuson J."/>
            <person name="Mondo S."/>
            <person name="Nolan M."/>
            <person name="Ohm R."/>
            <person name="Pangilinan J."/>
            <person name="Park H.-J."/>
            <person name="Ramirez L."/>
            <person name="Alfaro M."/>
            <person name="Sun H."/>
            <person name="Tritt A."/>
            <person name="Yoshinaga Y."/>
            <person name="Zwiers L.-H."/>
            <person name="Turgeon B."/>
            <person name="Goodwin S."/>
            <person name="Spatafora J."/>
            <person name="Crous P."/>
            <person name="Grigoriev I."/>
        </authorList>
    </citation>
    <scope>NUCLEOTIDE SEQUENCE</scope>
    <source>
        <strain evidence="2">CBS 675.92</strain>
    </source>
</reference>
<accession>A0A6A5TCS7</accession>
<feature type="compositionally biased region" description="Basic and acidic residues" evidence="1">
    <location>
        <begin position="215"/>
        <end position="225"/>
    </location>
</feature>
<proteinExistence type="predicted"/>
<gene>
    <name evidence="2" type="ORF">CC80DRAFT_555355</name>
</gene>
<feature type="compositionally biased region" description="Polar residues" evidence="1">
    <location>
        <begin position="119"/>
        <end position="128"/>
    </location>
</feature>
<dbReference type="AlphaFoldDB" id="A0A6A5TCS7"/>
<keyword evidence="3" id="KW-1185">Reference proteome</keyword>
<dbReference type="PANTHER" id="PTHR40642:SF1">
    <property type="entry name" value="YALI0F31295P"/>
    <property type="match status" value="1"/>
</dbReference>
<dbReference type="EMBL" id="ML977037">
    <property type="protein sequence ID" value="KAF1949472.1"/>
    <property type="molecule type" value="Genomic_DNA"/>
</dbReference>
<dbReference type="InterPro" id="IPR024526">
    <property type="entry name" value="DUF3807"/>
</dbReference>
<organism evidence="2 3">
    <name type="scientific">Byssothecium circinans</name>
    <dbReference type="NCBI Taxonomy" id="147558"/>
    <lineage>
        <taxon>Eukaryota</taxon>
        <taxon>Fungi</taxon>
        <taxon>Dikarya</taxon>
        <taxon>Ascomycota</taxon>
        <taxon>Pezizomycotina</taxon>
        <taxon>Dothideomycetes</taxon>
        <taxon>Pleosporomycetidae</taxon>
        <taxon>Pleosporales</taxon>
        <taxon>Massarineae</taxon>
        <taxon>Massarinaceae</taxon>
        <taxon>Byssothecium</taxon>
    </lineage>
</organism>
<evidence type="ECO:0000313" key="3">
    <source>
        <dbReference type="Proteomes" id="UP000800035"/>
    </source>
</evidence>
<feature type="compositionally biased region" description="Basic and acidic residues" evidence="1">
    <location>
        <begin position="138"/>
        <end position="151"/>
    </location>
</feature>
<feature type="compositionally biased region" description="Basic and acidic residues" evidence="1">
    <location>
        <begin position="180"/>
        <end position="199"/>
    </location>
</feature>
<feature type="compositionally biased region" description="Basic residues" evidence="1">
    <location>
        <begin position="161"/>
        <end position="179"/>
    </location>
</feature>
<dbReference type="OrthoDB" id="5422320at2759"/>
<feature type="region of interest" description="Disordered" evidence="1">
    <location>
        <begin position="94"/>
        <end position="225"/>
    </location>
</feature>